<keyword evidence="9" id="KW-1185">Reference proteome</keyword>
<dbReference type="Gene3D" id="4.10.365.10">
    <property type="entry name" value="p27"/>
    <property type="match status" value="1"/>
</dbReference>
<feature type="domain" description="Cyclin-dependent kinase inhibitor" evidence="7">
    <location>
        <begin position="63"/>
        <end position="110"/>
    </location>
</feature>
<dbReference type="PANTHER" id="PTHR10265">
    <property type="entry name" value="CYCLIN-DEPENDENT KINASE INHIBITOR 1"/>
    <property type="match status" value="1"/>
</dbReference>
<evidence type="ECO:0000259" key="7">
    <source>
        <dbReference type="Pfam" id="PF02234"/>
    </source>
</evidence>
<dbReference type="InterPro" id="IPR003175">
    <property type="entry name" value="CDI_dom"/>
</dbReference>
<accession>A0A5A9PUB2</accession>
<feature type="compositionally biased region" description="Basic residues" evidence="6">
    <location>
        <begin position="165"/>
        <end position="179"/>
    </location>
</feature>
<evidence type="ECO:0000256" key="5">
    <source>
        <dbReference type="ARBA" id="ARBA00023306"/>
    </source>
</evidence>
<dbReference type="PANTHER" id="PTHR10265:SF44">
    <property type="entry name" value="CYCLIN-DEPENDENT KINASE INHIBITOR 1C"/>
    <property type="match status" value="1"/>
</dbReference>
<feature type="region of interest" description="Disordered" evidence="6">
    <location>
        <begin position="143"/>
        <end position="179"/>
    </location>
</feature>
<dbReference type="InterPro" id="IPR044898">
    <property type="entry name" value="CDI_dom_sf"/>
</dbReference>
<evidence type="ECO:0000313" key="9">
    <source>
        <dbReference type="Proteomes" id="UP000324632"/>
    </source>
</evidence>
<dbReference type="Proteomes" id="UP000324632">
    <property type="component" value="Chromosome 2"/>
</dbReference>
<evidence type="ECO:0000256" key="3">
    <source>
        <dbReference type="ARBA" id="ARBA00023013"/>
    </source>
</evidence>
<dbReference type="EMBL" id="SOYY01000002">
    <property type="protein sequence ID" value="KAA0724621.1"/>
    <property type="molecule type" value="Genomic_DNA"/>
</dbReference>
<proteinExistence type="inferred from homology"/>
<keyword evidence="5" id="KW-0131">Cell cycle</keyword>
<evidence type="ECO:0000313" key="8">
    <source>
        <dbReference type="EMBL" id="KAA0724621.1"/>
    </source>
</evidence>
<evidence type="ECO:0000256" key="1">
    <source>
        <dbReference type="ARBA" id="ARBA00004123"/>
    </source>
</evidence>
<keyword evidence="4" id="KW-0539">Nucleus</keyword>
<dbReference type="Pfam" id="PF02234">
    <property type="entry name" value="CDI"/>
    <property type="match status" value="1"/>
</dbReference>
<keyword evidence="3" id="KW-0649">Protein kinase inhibitor</keyword>
<dbReference type="GO" id="GO:0045930">
    <property type="term" value="P:negative regulation of mitotic cell cycle"/>
    <property type="evidence" value="ECO:0007669"/>
    <property type="project" value="TreeGrafter"/>
</dbReference>
<gene>
    <name evidence="8" type="ORF">E1301_Tti003889</name>
</gene>
<reference evidence="8 9" key="1">
    <citation type="journal article" date="2019" name="Mol. Ecol. Resour.">
        <title>Chromosome-level genome assembly of Triplophysa tibetana, a fish adapted to the harsh high-altitude environment of the Tibetan Plateau.</title>
        <authorList>
            <person name="Yang X."/>
            <person name="Liu H."/>
            <person name="Ma Z."/>
            <person name="Zou Y."/>
            <person name="Zou M."/>
            <person name="Mao Y."/>
            <person name="Li X."/>
            <person name="Wang H."/>
            <person name="Chen T."/>
            <person name="Wang W."/>
            <person name="Yang R."/>
        </authorList>
    </citation>
    <scope>NUCLEOTIDE SEQUENCE [LARGE SCALE GENOMIC DNA]</scope>
    <source>
        <strain evidence="8">TTIB1903HZAU</strain>
        <tissue evidence="8">Muscle</tissue>
    </source>
</reference>
<sequence>MCLHTNLGSFLIWISTKSPMSTVLLSSIAMDRLNARETVSGQKSGDISPQVLPVVKRKGTCRNLFGPVDHDELQRELTSKLKDISDRDRLRWNFDFSEGRPLDGELEWEESPAGECPTFYRERITTAVSKEPKREILAKVPAHCGGRPTSVNMLNRENEADKRNVNPRKSRKTAAHARTKRLTDLRITDFYTKRRRTGTVTPKESRSVE</sequence>
<organism evidence="8 9">
    <name type="scientific">Triplophysa tibetana</name>
    <dbReference type="NCBI Taxonomy" id="1572043"/>
    <lineage>
        <taxon>Eukaryota</taxon>
        <taxon>Metazoa</taxon>
        <taxon>Chordata</taxon>
        <taxon>Craniata</taxon>
        <taxon>Vertebrata</taxon>
        <taxon>Euteleostomi</taxon>
        <taxon>Actinopterygii</taxon>
        <taxon>Neopterygii</taxon>
        <taxon>Teleostei</taxon>
        <taxon>Ostariophysi</taxon>
        <taxon>Cypriniformes</taxon>
        <taxon>Nemacheilidae</taxon>
        <taxon>Triplophysa</taxon>
    </lineage>
</organism>
<dbReference type="GO" id="GO:0005634">
    <property type="term" value="C:nucleus"/>
    <property type="evidence" value="ECO:0007669"/>
    <property type="project" value="UniProtKB-SubCell"/>
</dbReference>
<name>A0A5A9PUB2_9TELE</name>
<evidence type="ECO:0000256" key="6">
    <source>
        <dbReference type="SAM" id="MobiDB-lite"/>
    </source>
</evidence>
<evidence type="ECO:0000256" key="2">
    <source>
        <dbReference type="ARBA" id="ARBA00006726"/>
    </source>
</evidence>
<comment type="subcellular location">
    <subcellularLocation>
        <location evidence="1">Nucleus</location>
    </subcellularLocation>
</comment>
<protein>
    <submittedName>
        <fullName evidence="8">Cyclin-dependent kinase inhibitor 1C</fullName>
    </submittedName>
</protein>
<dbReference type="GO" id="GO:0004861">
    <property type="term" value="F:cyclin-dependent protein serine/threonine kinase inhibitor activity"/>
    <property type="evidence" value="ECO:0007669"/>
    <property type="project" value="InterPro"/>
</dbReference>
<comment type="caution">
    <text evidence="8">The sequence shown here is derived from an EMBL/GenBank/DDBJ whole genome shotgun (WGS) entry which is preliminary data.</text>
</comment>
<dbReference type="AlphaFoldDB" id="A0A5A9PUB2"/>
<evidence type="ECO:0000256" key="4">
    <source>
        <dbReference type="ARBA" id="ARBA00023242"/>
    </source>
</evidence>
<comment type="similarity">
    <text evidence="2">Belongs to the CDI family.</text>
</comment>